<dbReference type="GO" id="GO:0006783">
    <property type="term" value="P:heme biosynthetic process"/>
    <property type="evidence" value="ECO:0007669"/>
    <property type="project" value="UniProtKB-KW"/>
</dbReference>
<name>A0A075WSC3_9BACT</name>
<dbReference type="PaxDb" id="289377-HL41_04985"/>
<feature type="domain" description="Siroheme decarboxylase NirL-like HTH" evidence="8">
    <location>
        <begin position="13"/>
        <end position="58"/>
    </location>
</feature>
<comment type="catalytic activity">
    <reaction evidence="6">
        <text>siroheme + 2 H(+) = 12,18-didecarboxysiroheme + 2 CO2</text>
        <dbReference type="Rhea" id="RHEA:19093"/>
        <dbReference type="ChEBI" id="CHEBI:15378"/>
        <dbReference type="ChEBI" id="CHEBI:16526"/>
        <dbReference type="ChEBI" id="CHEBI:60052"/>
        <dbReference type="ChEBI" id="CHEBI:140497"/>
        <dbReference type="EC" id="4.1.1.111"/>
    </reaction>
</comment>
<dbReference type="PANTHER" id="PTHR43413">
    <property type="entry name" value="TRANSCRIPTIONAL REGULATOR, ASNC FAMILY"/>
    <property type="match status" value="1"/>
</dbReference>
<organism evidence="9 10">
    <name type="scientific">Thermodesulfobacterium commune DSM 2178</name>
    <dbReference type="NCBI Taxonomy" id="289377"/>
    <lineage>
        <taxon>Bacteria</taxon>
        <taxon>Pseudomonadati</taxon>
        <taxon>Thermodesulfobacteriota</taxon>
        <taxon>Thermodesulfobacteria</taxon>
        <taxon>Thermodesulfobacteriales</taxon>
        <taxon>Thermodesulfobacteriaceae</taxon>
        <taxon>Thermodesulfobacterium</taxon>
    </lineage>
</organism>
<evidence type="ECO:0000313" key="9">
    <source>
        <dbReference type="EMBL" id="AIH04164.1"/>
    </source>
</evidence>
<keyword evidence="3" id="KW-0456">Lyase</keyword>
<dbReference type="InterPro" id="IPR053953">
    <property type="entry name" value="NirdL-like_HTH"/>
</dbReference>
<reference evidence="9 10" key="1">
    <citation type="journal article" date="2015" name="Genome Announc.">
        <title>Genome Sequence of a Sulfate-Reducing Thermophilic Bacterium, Thermodesulfobacterium commune DSM 2178T (Phylum Thermodesulfobacteria).</title>
        <authorList>
            <person name="Bhatnagar S."/>
            <person name="Badger J.H."/>
            <person name="Madupu R."/>
            <person name="Khouri H.M."/>
            <person name="O'Connor E.M."/>
            <person name="Robb F.T."/>
            <person name="Ward N.L."/>
            <person name="Eisen J.A."/>
        </authorList>
    </citation>
    <scope>NUCLEOTIDE SEQUENCE [LARGE SCALE GENOMIC DNA]</scope>
    <source>
        <strain evidence="9 10">DSM 2178</strain>
    </source>
</reference>
<comment type="pathway">
    <text evidence="1">Porphyrin-containing compound metabolism; protoheme biosynthesis.</text>
</comment>
<dbReference type="InterPro" id="IPR036388">
    <property type="entry name" value="WH-like_DNA-bd_sf"/>
</dbReference>
<dbReference type="InterPro" id="IPR050684">
    <property type="entry name" value="HTH-Siroheme_Decarb"/>
</dbReference>
<dbReference type="Proteomes" id="UP000028481">
    <property type="component" value="Chromosome"/>
</dbReference>
<comment type="similarity">
    <text evidence="4">Belongs to the Ahb/Nir family.</text>
</comment>
<dbReference type="AlphaFoldDB" id="A0A075WSC3"/>
<evidence type="ECO:0000259" key="8">
    <source>
        <dbReference type="Pfam" id="PF22451"/>
    </source>
</evidence>
<sequence>MAKKFSLSQKDKKNLLNLLQQEFPIEEKPFETLAKKFDLSEEEIIEFLKNLQKEGIIRHFGATVNSIKLGYYTCLCGTSIPEEKINIVYEIAELPEVTHAYLREHRLNFWFTVVLPSEETLPNFIKNLSDKYQIEIKSFPMVKKFKAKAVFTL</sequence>
<gene>
    <name evidence="9" type="ORF">HL41_04985</name>
</gene>
<feature type="domain" description="Siroheme decarboxylase AsnC-like ligand binding" evidence="7">
    <location>
        <begin position="68"/>
        <end position="146"/>
    </location>
</feature>
<dbReference type="KEGG" id="tcm:HL41_04985"/>
<protein>
    <recommendedName>
        <fullName evidence="5">siroheme decarboxylase</fullName>
        <ecNumber evidence="5">4.1.1.111</ecNumber>
    </recommendedName>
</protein>
<evidence type="ECO:0000256" key="4">
    <source>
        <dbReference type="ARBA" id="ARBA00023457"/>
    </source>
</evidence>
<dbReference type="Pfam" id="PF22451">
    <property type="entry name" value="NirdL-like_HTH"/>
    <property type="match status" value="1"/>
</dbReference>
<keyword evidence="2" id="KW-0350">Heme biosynthesis</keyword>
<dbReference type="PANTHER" id="PTHR43413:SF1">
    <property type="entry name" value="SIROHEME DECARBOXYLASE NIRL SUBUNIT"/>
    <property type="match status" value="1"/>
</dbReference>
<evidence type="ECO:0000256" key="5">
    <source>
        <dbReference type="ARBA" id="ARBA00023471"/>
    </source>
</evidence>
<dbReference type="Pfam" id="PF17805">
    <property type="entry name" value="AsnC_trans_reg2"/>
    <property type="match status" value="1"/>
</dbReference>
<dbReference type="STRING" id="289377.HL41_04985"/>
<accession>A0A075WSC3</accession>
<dbReference type="Gene3D" id="3.30.70.3460">
    <property type="match status" value="1"/>
</dbReference>
<dbReference type="HOGENOM" id="CLU_112007_1_0_0"/>
<evidence type="ECO:0000256" key="1">
    <source>
        <dbReference type="ARBA" id="ARBA00004744"/>
    </source>
</evidence>
<evidence type="ECO:0000256" key="2">
    <source>
        <dbReference type="ARBA" id="ARBA00023133"/>
    </source>
</evidence>
<dbReference type="OrthoDB" id="9806536at2"/>
<evidence type="ECO:0000256" key="6">
    <source>
        <dbReference type="ARBA" id="ARBA00048470"/>
    </source>
</evidence>
<evidence type="ECO:0000259" key="7">
    <source>
        <dbReference type="Pfam" id="PF17805"/>
    </source>
</evidence>
<dbReference type="RefSeq" id="WP_038060653.1">
    <property type="nucleotide sequence ID" value="NZ_CP008796.1"/>
</dbReference>
<dbReference type="EC" id="4.1.1.111" evidence="5"/>
<dbReference type="InterPro" id="IPR036390">
    <property type="entry name" value="WH_DNA-bd_sf"/>
</dbReference>
<evidence type="ECO:0000313" key="10">
    <source>
        <dbReference type="Proteomes" id="UP000028481"/>
    </source>
</evidence>
<proteinExistence type="inferred from homology"/>
<dbReference type="EMBL" id="CP008796">
    <property type="protein sequence ID" value="AIH04164.1"/>
    <property type="molecule type" value="Genomic_DNA"/>
</dbReference>
<dbReference type="SUPFAM" id="SSF46785">
    <property type="entry name" value="Winged helix' DNA-binding domain"/>
    <property type="match status" value="1"/>
</dbReference>
<dbReference type="eggNOG" id="COG1522">
    <property type="taxonomic scope" value="Bacteria"/>
</dbReference>
<keyword evidence="10" id="KW-1185">Reference proteome</keyword>
<dbReference type="InterPro" id="IPR040523">
    <property type="entry name" value="AsnC_trans_reg2"/>
</dbReference>
<dbReference type="GO" id="GO:0016829">
    <property type="term" value="F:lyase activity"/>
    <property type="evidence" value="ECO:0007669"/>
    <property type="project" value="UniProtKB-KW"/>
</dbReference>
<dbReference type="Gene3D" id="1.10.10.10">
    <property type="entry name" value="Winged helix-like DNA-binding domain superfamily/Winged helix DNA-binding domain"/>
    <property type="match status" value="1"/>
</dbReference>
<evidence type="ECO:0000256" key="3">
    <source>
        <dbReference type="ARBA" id="ARBA00023239"/>
    </source>
</evidence>